<keyword evidence="5" id="KW-1185">Reference proteome</keyword>
<keyword evidence="1" id="KW-0175">Coiled coil</keyword>
<dbReference type="EMBL" id="WJNH01000011">
    <property type="protein sequence ID" value="MRG87691.1"/>
    <property type="molecule type" value="Genomic_DNA"/>
</dbReference>
<feature type="domain" description="Sporulation membrane protein YtrI C-terminal" evidence="3">
    <location>
        <begin position="80"/>
        <end position="164"/>
    </location>
</feature>
<evidence type="ECO:0000259" key="3">
    <source>
        <dbReference type="Pfam" id="PF26347"/>
    </source>
</evidence>
<evidence type="ECO:0000313" key="5">
    <source>
        <dbReference type="Proteomes" id="UP000480185"/>
    </source>
</evidence>
<dbReference type="Pfam" id="PF26347">
    <property type="entry name" value="YtrI_sporulation"/>
    <property type="match status" value="1"/>
</dbReference>
<protein>
    <recommendedName>
        <fullName evidence="3">Sporulation membrane protein YtrI C-terminal domain-containing protein</fullName>
    </recommendedName>
</protein>
<dbReference type="InterPro" id="IPR048198">
    <property type="entry name" value="YtrI"/>
</dbReference>
<evidence type="ECO:0000256" key="1">
    <source>
        <dbReference type="SAM" id="Coils"/>
    </source>
</evidence>
<feature type="coiled-coil region" evidence="1">
    <location>
        <begin position="38"/>
        <end position="72"/>
    </location>
</feature>
<sequence>MHIPPYYKRRGFQYFFVGVIIGAIISYLIFLYFYGEMTEAWIEENIQLRDQIEELENDIENISKDNEDLTKQSQQNLTLQEIQIEIENPDKLKLDRFMQHDLKEQMKSELNSLKGRDIESLYENQDLLEAAIENKSYRVEDFSYDATIKKLWVINSTLFLTIELEVSST</sequence>
<dbReference type="NCBIfam" id="NF041479">
    <property type="entry name" value="spor_membprot_YtrI"/>
    <property type="match status" value="1"/>
</dbReference>
<evidence type="ECO:0000256" key="2">
    <source>
        <dbReference type="SAM" id="Phobius"/>
    </source>
</evidence>
<feature type="transmembrane region" description="Helical" evidence="2">
    <location>
        <begin position="12"/>
        <end position="34"/>
    </location>
</feature>
<name>A0A6G1X9J7_9BACI</name>
<proteinExistence type="predicted"/>
<organism evidence="4 5">
    <name type="scientific">Salinibacillus xinjiangensis</name>
    <dbReference type="NCBI Taxonomy" id="1229268"/>
    <lineage>
        <taxon>Bacteria</taxon>
        <taxon>Bacillati</taxon>
        <taxon>Bacillota</taxon>
        <taxon>Bacilli</taxon>
        <taxon>Bacillales</taxon>
        <taxon>Bacillaceae</taxon>
        <taxon>Salinibacillus</taxon>
    </lineage>
</organism>
<dbReference type="Proteomes" id="UP000480185">
    <property type="component" value="Unassembled WGS sequence"/>
</dbReference>
<keyword evidence="2" id="KW-0812">Transmembrane</keyword>
<evidence type="ECO:0000313" key="4">
    <source>
        <dbReference type="EMBL" id="MRG87691.1"/>
    </source>
</evidence>
<dbReference type="OrthoDB" id="2691164at2"/>
<gene>
    <name evidence="4" type="ORF">GH754_15500</name>
</gene>
<keyword evidence="2" id="KW-1133">Transmembrane helix</keyword>
<comment type="caution">
    <text evidence="4">The sequence shown here is derived from an EMBL/GenBank/DDBJ whole genome shotgun (WGS) entry which is preliminary data.</text>
</comment>
<dbReference type="InterPro" id="IPR058620">
    <property type="entry name" value="YtrI_C"/>
</dbReference>
<accession>A0A6G1X9J7</accession>
<keyword evidence="2" id="KW-0472">Membrane</keyword>
<reference evidence="4 5" key="1">
    <citation type="submission" date="2019-11" db="EMBL/GenBank/DDBJ databases">
        <authorList>
            <person name="Li J."/>
        </authorList>
    </citation>
    <scope>NUCLEOTIDE SEQUENCE [LARGE SCALE GENOMIC DNA]</scope>
    <source>
        <strain evidence="4 5">J4</strain>
    </source>
</reference>
<dbReference type="AlphaFoldDB" id="A0A6G1X9J7"/>
<dbReference type="RefSeq" id="WP_153729582.1">
    <property type="nucleotide sequence ID" value="NZ_WJNH01000011.1"/>
</dbReference>